<dbReference type="HAMAP" id="MF_00313">
    <property type="entry name" value="Glutaminase"/>
    <property type="match status" value="1"/>
</dbReference>
<dbReference type="EMBL" id="JACOPN010000007">
    <property type="protein sequence ID" value="MBC5717837.1"/>
    <property type="molecule type" value="Genomic_DNA"/>
</dbReference>
<dbReference type="PANTHER" id="PTHR12544:SF29">
    <property type="entry name" value="GLUTAMINASE"/>
    <property type="match status" value="1"/>
</dbReference>
<dbReference type="InterPro" id="IPR015868">
    <property type="entry name" value="Glutaminase"/>
</dbReference>
<feature type="binding site" evidence="6">
    <location>
        <position position="241"/>
    </location>
    <ligand>
        <name>substrate</name>
    </ligand>
</feature>
<evidence type="ECO:0000313" key="7">
    <source>
        <dbReference type="EMBL" id="MBC5717837.1"/>
    </source>
</evidence>
<accession>A0A8J6J6M0</accession>
<keyword evidence="6" id="KW-0007">Acetylation</keyword>
<reference evidence="7" key="1">
    <citation type="submission" date="2020-08" db="EMBL/GenBank/DDBJ databases">
        <title>Genome public.</title>
        <authorList>
            <person name="Liu C."/>
            <person name="Sun Q."/>
        </authorList>
    </citation>
    <scope>NUCLEOTIDE SEQUENCE</scope>
    <source>
        <strain evidence="7">BX5</strain>
    </source>
</reference>
<dbReference type="Pfam" id="PF04960">
    <property type="entry name" value="Glutaminase"/>
    <property type="match status" value="1"/>
</dbReference>
<comment type="subunit">
    <text evidence="2 6">Homotetramer.</text>
</comment>
<keyword evidence="8" id="KW-1185">Reference proteome</keyword>
<feature type="binding site" evidence="6">
    <location>
        <position position="165"/>
    </location>
    <ligand>
        <name>substrate</name>
    </ligand>
</feature>
<protein>
    <recommendedName>
        <fullName evidence="3 6">Glutaminase</fullName>
        <ecNumber evidence="3 6">3.5.1.2</ecNumber>
    </recommendedName>
</protein>
<dbReference type="EC" id="3.5.1.2" evidence="3 6"/>
<evidence type="ECO:0000256" key="2">
    <source>
        <dbReference type="ARBA" id="ARBA00011881"/>
    </source>
</evidence>
<evidence type="ECO:0000256" key="3">
    <source>
        <dbReference type="ARBA" id="ARBA00012918"/>
    </source>
</evidence>
<feature type="binding site" evidence="6">
    <location>
        <position position="158"/>
    </location>
    <ligand>
        <name>substrate</name>
    </ligand>
</feature>
<evidence type="ECO:0000256" key="6">
    <source>
        <dbReference type="HAMAP-Rule" id="MF_00313"/>
    </source>
</evidence>
<dbReference type="AlphaFoldDB" id="A0A8J6J6M0"/>
<feature type="binding site" evidence="6">
    <location>
        <position position="189"/>
    </location>
    <ligand>
        <name>substrate</name>
    </ligand>
</feature>
<evidence type="ECO:0000256" key="5">
    <source>
        <dbReference type="ARBA" id="ARBA00049534"/>
    </source>
</evidence>
<dbReference type="Proteomes" id="UP000602260">
    <property type="component" value="Unassembled WGS sequence"/>
</dbReference>
<dbReference type="FunFam" id="3.40.710.10:FF:000005">
    <property type="entry name" value="Glutaminase"/>
    <property type="match status" value="1"/>
</dbReference>
<comment type="caution">
    <text evidence="7">The sequence shown here is derived from an EMBL/GenBank/DDBJ whole genome shotgun (WGS) entry which is preliminary data.</text>
</comment>
<dbReference type="NCBIfam" id="TIGR03814">
    <property type="entry name" value="Gln_ase"/>
    <property type="match status" value="1"/>
</dbReference>
<dbReference type="InterPro" id="IPR012338">
    <property type="entry name" value="Beta-lactam/transpept-like"/>
</dbReference>
<dbReference type="PANTHER" id="PTHR12544">
    <property type="entry name" value="GLUTAMINASE"/>
    <property type="match status" value="1"/>
</dbReference>
<evidence type="ECO:0000256" key="4">
    <source>
        <dbReference type="ARBA" id="ARBA00022801"/>
    </source>
</evidence>
<dbReference type="GO" id="GO:0004359">
    <property type="term" value="F:glutaminase activity"/>
    <property type="evidence" value="ECO:0007669"/>
    <property type="project" value="UniProtKB-UniRule"/>
</dbReference>
<name>A0A8J6J6M0_9FIRM</name>
<organism evidence="7 8">
    <name type="scientific">Flintibacter faecis</name>
    <dbReference type="NCBI Taxonomy" id="2763047"/>
    <lineage>
        <taxon>Bacteria</taxon>
        <taxon>Bacillati</taxon>
        <taxon>Bacillota</taxon>
        <taxon>Clostridia</taxon>
        <taxon>Eubacteriales</taxon>
        <taxon>Flintibacter</taxon>
    </lineage>
</organism>
<feature type="binding site" evidence="6">
    <location>
        <position position="113"/>
    </location>
    <ligand>
        <name>substrate</name>
    </ligand>
</feature>
<proteinExistence type="inferred from homology"/>
<feature type="binding site" evidence="6">
    <location>
        <position position="61"/>
    </location>
    <ligand>
        <name>substrate</name>
    </ligand>
</feature>
<dbReference type="GO" id="GO:0006543">
    <property type="term" value="P:L-glutamine catabolic process"/>
    <property type="evidence" value="ECO:0007669"/>
    <property type="project" value="TreeGrafter"/>
</dbReference>
<evidence type="ECO:0000313" key="8">
    <source>
        <dbReference type="Proteomes" id="UP000602260"/>
    </source>
</evidence>
<comment type="similarity">
    <text evidence="1 6">Belongs to the glutaminase family.</text>
</comment>
<evidence type="ECO:0000256" key="1">
    <source>
        <dbReference type="ARBA" id="ARBA00011076"/>
    </source>
</evidence>
<keyword evidence="4 6" id="KW-0378">Hydrolase</keyword>
<dbReference type="RefSeq" id="WP_186879000.1">
    <property type="nucleotide sequence ID" value="NZ_JACOPN010000007.1"/>
</dbReference>
<sequence length="305" mass="33417">MEALLEELLEQCRPYARQGKVATYIPELAKANLDDLGIYVLRSDGQHFHAGDWNKPFAIQSVIKPILLLLALMDNGEEYVRSRVGVEATGKPFDAINVTDQTLLSDHLNPMVNMGAIAICGLIHGASYEEKFQRLLELTRKLAGNPDIQLDQDVYLSEKHTGYKNRALAFLLKTYGMLEDDVEEVLDFYFKACSISVTSQDLAVIGSVLSSHGTLPDSEERVFDREYGNYVNAILMTCGMYDGSGAFAVNVGVPAKSGVGGGIMAVVPTRMGIGIFSPGLDEKGNSLAGIQLLERLSNRLYLSIF</sequence>
<dbReference type="GO" id="GO:0006537">
    <property type="term" value="P:glutamate biosynthetic process"/>
    <property type="evidence" value="ECO:0007669"/>
    <property type="project" value="TreeGrafter"/>
</dbReference>
<feature type="binding site" evidence="6">
    <location>
        <position position="259"/>
    </location>
    <ligand>
        <name>substrate</name>
    </ligand>
</feature>
<dbReference type="Gene3D" id="3.40.710.10">
    <property type="entry name" value="DD-peptidase/beta-lactamase superfamily"/>
    <property type="match status" value="1"/>
</dbReference>
<comment type="catalytic activity">
    <reaction evidence="5 6">
        <text>L-glutamine + H2O = L-glutamate + NH4(+)</text>
        <dbReference type="Rhea" id="RHEA:15889"/>
        <dbReference type="ChEBI" id="CHEBI:15377"/>
        <dbReference type="ChEBI" id="CHEBI:28938"/>
        <dbReference type="ChEBI" id="CHEBI:29985"/>
        <dbReference type="ChEBI" id="CHEBI:58359"/>
        <dbReference type="EC" id="3.5.1.2"/>
    </reaction>
</comment>
<dbReference type="SUPFAM" id="SSF56601">
    <property type="entry name" value="beta-lactamase/transpeptidase-like"/>
    <property type="match status" value="1"/>
</dbReference>
<gene>
    <name evidence="6 7" type="primary">glsA</name>
    <name evidence="7" type="ORF">H8S55_10945</name>
</gene>